<organism evidence="1 2">
    <name type="scientific">Batillaria attramentaria</name>
    <dbReference type="NCBI Taxonomy" id="370345"/>
    <lineage>
        <taxon>Eukaryota</taxon>
        <taxon>Metazoa</taxon>
        <taxon>Spiralia</taxon>
        <taxon>Lophotrochozoa</taxon>
        <taxon>Mollusca</taxon>
        <taxon>Gastropoda</taxon>
        <taxon>Caenogastropoda</taxon>
        <taxon>Sorbeoconcha</taxon>
        <taxon>Cerithioidea</taxon>
        <taxon>Batillariidae</taxon>
        <taxon>Batillaria</taxon>
    </lineage>
</organism>
<sequence>MSLRPAIPTFRVTSGAERSTHRLHTAFTPPTHRLHTNFWPMFDTFGEPPTNHRVDDDCSAIYVHVPLVYAVHGRSRPFADPDALQCRRHIYRNFLSGAKLIYTSTRSGAAGFESELHVVCFYFLDSFIVTIEMSCI</sequence>
<comment type="caution">
    <text evidence="1">The sequence shown here is derived from an EMBL/GenBank/DDBJ whole genome shotgun (WGS) entry which is preliminary data.</text>
</comment>
<evidence type="ECO:0000313" key="1">
    <source>
        <dbReference type="EMBL" id="KAK7490965.1"/>
    </source>
</evidence>
<evidence type="ECO:0000313" key="2">
    <source>
        <dbReference type="Proteomes" id="UP001519460"/>
    </source>
</evidence>
<gene>
    <name evidence="1" type="ORF">BaRGS_00017837</name>
</gene>
<keyword evidence="2" id="KW-1185">Reference proteome</keyword>
<proteinExistence type="predicted"/>
<reference evidence="1 2" key="1">
    <citation type="journal article" date="2023" name="Sci. Data">
        <title>Genome assembly of the Korean intertidal mud-creeper Batillaria attramentaria.</title>
        <authorList>
            <person name="Patra A.K."/>
            <person name="Ho P.T."/>
            <person name="Jun S."/>
            <person name="Lee S.J."/>
            <person name="Kim Y."/>
            <person name="Won Y.J."/>
        </authorList>
    </citation>
    <scope>NUCLEOTIDE SEQUENCE [LARGE SCALE GENOMIC DNA]</scope>
    <source>
        <strain evidence="1">Wonlab-2016</strain>
    </source>
</reference>
<dbReference type="EMBL" id="JACVVK020000121">
    <property type="protein sequence ID" value="KAK7490965.1"/>
    <property type="molecule type" value="Genomic_DNA"/>
</dbReference>
<accession>A0ABD0KUW0</accession>
<name>A0ABD0KUW0_9CAEN</name>
<dbReference type="AlphaFoldDB" id="A0ABD0KUW0"/>
<dbReference type="Proteomes" id="UP001519460">
    <property type="component" value="Unassembled WGS sequence"/>
</dbReference>
<protein>
    <submittedName>
        <fullName evidence="1">Uncharacterized protein</fullName>
    </submittedName>
</protein>